<keyword evidence="2" id="KW-1185">Reference proteome</keyword>
<evidence type="ECO:0000313" key="1">
    <source>
        <dbReference type="EMBL" id="QPM92212.1"/>
    </source>
</evidence>
<dbReference type="InterPro" id="IPR052897">
    <property type="entry name" value="Sec-Metab_Biosynth_Hydrolase"/>
</dbReference>
<keyword evidence="1" id="KW-0378">Hydrolase</keyword>
<dbReference type="PANTHER" id="PTHR37017:SF11">
    <property type="entry name" value="ESTERASE_LIPASE_THIOESTERASE DOMAIN-CONTAINING PROTEIN"/>
    <property type="match status" value="1"/>
</dbReference>
<sequence>MSQGPVPATILLIHGAWAGGWVWDALIPELTALGRRAEALELPGNGHHPIGVNEATVPDYLACLREALQTAPGPVALLGHSGGGMLVSAAMAHFPDRISQSIWLAGMLLDDGMTFDRVQERIAGPGQRIGVTPRIVAAADGRSNAVPVEAAMAHFFQDLPEDTARAAALRLTPQPIAGYRIPVTRGPGFAALPKLYIQALQDRSVLPEAQRIMCDGVPGLDIAQLDAGHAPQVSQPGALARIIDDWLPS</sequence>
<dbReference type="AlphaFoldDB" id="A0A418SJY9"/>
<dbReference type="Proteomes" id="UP000283786">
    <property type="component" value="Chromosome"/>
</dbReference>
<gene>
    <name evidence="1" type="primary">pytH_2</name>
    <name evidence="1" type="ORF">PSAL_034760</name>
</gene>
<protein>
    <submittedName>
        <fullName evidence="1">Pyrethroid hydrolase</fullName>
        <ecNumber evidence="1">3.1.1.88</ecNumber>
    </submittedName>
</protein>
<accession>A0A418SJY9</accession>
<dbReference type="RefSeq" id="WP_119838069.1">
    <property type="nucleotide sequence ID" value="NZ_CP060436.1"/>
</dbReference>
<name>A0A418SJY9_9RHOB</name>
<dbReference type="KEGG" id="palw:PSAL_034760"/>
<dbReference type="PANTHER" id="PTHR37017">
    <property type="entry name" value="AB HYDROLASE-1 DOMAIN-CONTAINING PROTEIN-RELATED"/>
    <property type="match status" value="1"/>
</dbReference>
<proteinExistence type="predicted"/>
<dbReference type="GO" id="GO:0102209">
    <property type="term" value="F:trans-permethrin hydrolase activity"/>
    <property type="evidence" value="ECO:0007669"/>
    <property type="project" value="UniProtKB-EC"/>
</dbReference>
<dbReference type="InterPro" id="IPR029058">
    <property type="entry name" value="AB_hydrolase_fold"/>
</dbReference>
<dbReference type="Pfam" id="PF12697">
    <property type="entry name" value="Abhydrolase_6"/>
    <property type="match status" value="1"/>
</dbReference>
<reference evidence="1 2" key="1">
    <citation type="submission" date="2020-08" db="EMBL/GenBank/DDBJ databases">
        <title>Genome sequence of Rhodobacteraceae bacterium Lw-13e.</title>
        <authorList>
            <person name="Poehlein A."/>
            <person name="Wolter L."/>
            <person name="Daniel R."/>
            <person name="Brinkhoff T."/>
        </authorList>
    </citation>
    <scope>NUCLEOTIDE SEQUENCE [LARGE SCALE GENOMIC DNA]</scope>
    <source>
        <strain evidence="1 2">Lw-13e</strain>
    </source>
</reference>
<evidence type="ECO:0000313" key="2">
    <source>
        <dbReference type="Proteomes" id="UP000283786"/>
    </source>
</evidence>
<dbReference type="EC" id="3.1.1.88" evidence="1"/>
<dbReference type="InterPro" id="IPR000073">
    <property type="entry name" value="AB_hydrolase_1"/>
</dbReference>
<dbReference type="SUPFAM" id="SSF53474">
    <property type="entry name" value="alpha/beta-Hydrolases"/>
    <property type="match status" value="1"/>
</dbReference>
<dbReference type="Gene3D" id="3.40.50.1820">
    <property type="entry name" value="alpha/beta hydrolase"/>
    <property type="match status" value="1"/>
</dbReference>
<dbReference type="EMBL" id="CP060436">
    <property type="protein sequence ID" value="QPM92212.1"/>
    <property type="molecule type" value="Genomic_DNA"/>
</dbReference>
<organism evidence="1 2">
    <name type="scientific">Pseudooceanicola algae</name>
    <dbReference type="NCBI Taxonomy" id="1537215"/>
    <lineage>
        <taxon>Bacteria</taxon>
        <taxon>Pseudomonadati</taxon>
        <taxon>Pseudomonadota</taxon>
        <taxon>Alphaproteobacteria</taxon>
        <taxon>Rhodobacterales</taxon>
        <taxon>Paracoccaceae</taxon>
        <taxon>Pseudooceanicola</taxon>
    </lineage>
</organism>
<dbReference type="OrthoDB" id="9814966at2"/>